<sequence>MIRSPHLKHFLSLLPCFLPSSASLKRLFVVPRLSHESTSSLEELLEVLLPAMAYLRLHFRKSEHSSSTDSFLSFKAEISINFCFVQFKLSDDNFREL</sequence>
<keyword evidence="1" id="KW-0732">Signal</keyword>
<feature type="signal peptide" evidence="1">
    <location>
        <begin position="1"/>
        <end position="23"/>
    </location>
</feature>
<organism evidence="2 3">
    <name type="scientific">Tanacetum coccineum</name>
    <dbReference type="NCBI Taxonomy" id="301880"/>
    <lineage>
        <taxon>Eukaryota</taxon>
        <taxon>Viridiplantae</taxon>
        <taxon>Streptophyta</taxon>
        <taxon>Embryophyta</taxon>
        <taxon>Tracheophyta</taxon>
        <taxon>Spermatophyta</taxon>
        <taxon>Magnoliopsida</taxon>
        <taxon>eudicotyledons</taxon>
        <taxon>Gunneridae</taxon>
        <taxon>Pentapetalae</taxon>
        <taxon>asterids</taxon>
        <taxon>campanulids</taxon>
        <taxon>Asterales</taxon>
        <taxon>Asteraceae</taxon>
        <taxon>Asteroideae</taxon>
        <taxon>Anthemideae</taxon>
        <taxon>Anthemidinae</taxon>
        <taxon>Tanacetum</taxon>
    </lineage>
</organism>
<proteinExistence type="predicted"/>
<name>A0ABQ5INC9_9ASTR</name>
<evidence type="ECO:0000313" key="3">
    <source>
        <dbReference type="Proteomes" id="UP001151760"/>
    </source>
</evidence>
<evidence type="ECO:0000313" key="2">
    <source>
        <dbReference type="EMBL" id="GJU01721.1"/>
    </source>
</evidence>
<reference evidence="2" key="1">
    <citation type="journal article" date="2022" name="Int. J. Mol. Sci.">
        <title>Draft Genome of Tanacetum Coccineum: Genomic Comparison of Closely Related Tanacetum-Family Plants.</title>
        <authorList>
            <person name="Yamashiro T."/>
            <person name="Shiraishi A."/>
            <person name="Nakayama K."/>
            <person name="Satake H."/>
        </authorList>
    </citation>
    <scope>NUCLEOTIDE SEQUENCE</scope>
</reference>
<dbReference type="EMBL" id="BQNB010020991">
    <property type="protein sequence ID" value="GJU01721.1"/>
    <property type="molecule type" value="Genomic_DNA"/>
</dbReference>
<keyword evidence="3" id="KW-1185">Reference proteome</keyword>
<evidence type="ECO:0000256" key="1">
    <source>
        <dbReference type="SAM" id="SignalP"/>
    </source>
</evidence>
<protein>
    <submittedName>
        <fullName evidence="2">Uncharacterized protein</fullName>
    </submittedName>
</protein>
<comment type="caution">
    <text evidence="2">The sequence shown here is derived from an EMBL/GenBank/DDBJ whole genome shotgun (WGS) entry which is preliminary data.</text>
</comment>
<feature type="chain" id="PRO_5045947621" evidence="1">
    <location>
        <begin position="24"/>
        <end position="97"/>
    </location>
</feature>
<gene>
    <name evidence="2" type="ORF">Tco_1112059</name>
</gene>
<accession>A0ABQ5INC9</accession>
<dbReference type="Proteomes" id="UP001151760">
    <property type="component" value="Unassembled WGS sequence"/>
</dbReference>
<reference evidence="2" key="2">
    <citation type="submission" date="2022-01" db="EMBL/GenBank/DDBJ databases">
        <authorList>
            <person name="Yamashiro T."/>
            <person name="Shiraishi A."/>
            <person name="Satake H."/>
            <person name="Nakayama K."/>
        </authorList>
    </citation>
    <scope>NUCLEOTIDE SEQUENCE</scope>
</reference>